<feature type="domain" description="SnoaL-like" evidence="3">
    <location>
        <begin position="71"/>
        <end position="172"/>
    </location>
</feature>
<dbReference type="InterPro" id="IPR014347">
    <property type="entry name" value="Tautomerase/MIF_sf"/>
</dbReference>
<dbReference type="Pfam" id="PF12680">
    <property type="entry name" value="SnoaL_2"/>
    <property type="match status" value="1"/>
</dbReference>
<keyword evidence="1" id="KW-0413">Isomerase</keyword>
<dbReference type="InterPro" id="IPR004370">
    <property type="entry name" value="4-OT-like_dom"/>
</dbReference>
<protein>
    <submittedName>
        <fullName evidence="4">Tautomerase family protein</fullName>
    </submittedName>
</protein>
<dbReference type="EMBL" id="JBDPGJ010000005">
    <property type="protein sequence ID" value="MEX0408305.1"/>
    <property type="molecule type" value="Genomic_DNA"/>
</dbReference>
<accession>A0ABV3SRY8</accession>
<reference evidence="4 5" key="1">
    <citation type="submission" date="2024-05" db="EMBL/GenBank/DDBJ databases">
        <authorList>
            <person name="Jiang F."/>
        </authorList>
    </citation>
    <scope>NUCLEOTIDE SEQUENCE [LARGE SCALE GENOMIC DNA]</scope>
    <source>
        <strain evidence="4 5">LZ166</strain>
    </source>
</reference>
<dbReference type="InterPro" id="IPR032710">
    <property type="entry name" value="NTF2-like_dom_sf"/>
</dbReference>
<proteinExistence type="predicted"/>
<evidence type="ECO:0000256" key="1">
    <source>
        <dbReference type="ARBA" id="ARBA00023235"/>
    </source>
</evidence>
<sequence length="186" mass="20795">MPVIRMTLIEGYDHETRRALATRLTDAVRVTIDAPLDGITVVIEEVQPTSYMRGRVSRAPGMPLPSPSATVRAFLAAMEARDLDRARGFLADGFSMTFPGDRRFSALEELVSFGRQRYRFVRKTYTTFDECFGEGGMIVYCFGTLSGEWPDGTPFFGKRFIDRFEVDGGKLTGQLVWNDLAESGPT</sequence>
<dbReference type="RefSeq" id="WP_367956173.1">
    <property type="nucleotide sequence ID" value="NZ_JBDPGJ010000005.1"/>
</dbReference>
<comment type="caution">
    <text evidence="4">The sequence shown here is derived from an EMBL/GenBank/DDBJ whole genome shotgun (WGS) entry which is preliminary data.</text>
</comment>
<organism evidence="4 5">
    <name type="scientific">Aquibium pacificus</name>
    <dbReference type="NCBI Taxonomy" id="3153579"/>
    <lineage>
        <taxon>Bacteria</taxon>
        <taxon>Pseudomonadati</taxon>
        <taxon>Pseudomonadota</taxon>
        <taxon>Alphaproteobacteria</taxon>
        <taxon>Hyphomicrobiales</taxon>
        <taxon>Phyllobacteriaceae</taxon>
        <taxon>Aquibium</taxon>
    </lineage>
</organism>
<evidence type="ECO:0000313" key="4">
    <source>
        <dbReference type="EMBL" id="MEX0408305.1"/>
    </source>
</evidence>
<dbReference type="InterPro" id="IPR037401">
    <property type="entry name" value="SnoaL-like"/>
</dbReference>
<evidence type="ECO:0000313" key="5">
    <source>
        <dbReference type="Proteomes" id="UP001556692"/>
    </source>
</evidence>
<keyword evidence="5" id="KW-1185">Reference proteome</keyword>
<dbReference type="SUPFAM" id="SSF54427">
    <property type="entry name" value="NTF2-like"/>
    <property type="match status" value="1"/>
</dbReference>
<dbReference type="SUPFAM" id="SSF55331">
    <property type="entry name" value="Tautomerase/MIF"/>
    <property type="match status" value="1"/>
</dbReference>
<dbReference type="Gene3D" id="3.10.450.50">
    <property type="match status" value="1"/>
</dbReference>
<feature type="domain" description="4-oxalocrotonate tautomerase-like" evidence="2">
    <location>
        <begin position="2"/>
        <end position="54"/>
    </location>
</feature>
<evidence type="ECO:0000259" key="2">
    <source>
        <dbReference type="Pfam" id="PF01361"/>
    </source>
</evidence>
<dbReference type="Proteomes" id="UP001556692">
    <property type="component" value="Unassembled WGS sequence"/>
</dbReference>
<name>A0ABV3SRY8_9HYPH</name>
<dbReference type="Gene3D" id="3.30.429.10">
    <property type="entry name" value="Macrophage Migration Inhibitory Factor"/>
    <property type="match status" value="1"/>
</dbReference>
<gene>
    <name evidence="4" type="ORF">ABGN05_21820</name>
</gene>
<evidence type="ECO:0000259" key="3">
    <source>
        <dbReference type="Pfam" id="PF12680"/>
    </source>
</evidence>
<dbReference type="Pfam" id="PF01361">
    <property type="entry name" value="Tautomerase"/>
    <property type="match status" value="1"/>
</dbReference>